<evidence type="ECO:0000313" key="2">
    <source>
        <dbReference type="Proteomes" id="UP001181046"/>
    </source>
</evidence>
<name>A0ABU3FCS4_9ENTE</name>
<organism evidence="1 2">
    <name type="scientific">Enterococcus xiangfangensis</name>
    <dbReference type="NCBI Taxonomy" id="1296537"/>
    <lineage>
        <taxon>Bacteria</taxon>
        <taxon>Bacillati</taxon>
        <taxon>Bacillota</taxon>
        <taxon>Bacilli</taxon>
        <taxon>Lactobacillales</taxon>
        <taxon>Enterococcaceae</taxon>
        <taxon>Enterococcus</taxon>
    </lineage>
</organism>
<keyword evidence="2" id="KW-1185">Reference proteome</keyword>
<evidence type="ECO:0008006" key="3">
    <source>
        <dbReference type="Google" id="ProtNLM"/>
    </source>
</evidence>
<comment type="caution">
    <text evidence="1">The sequence shown here is derived from an EMBL/GenBank/DDBJ whole genome shotgun (WGS) entry which is preliminary data.</text>
</comment>
<gene>
    <name evidence="1" type="ORF">P7H27_12015</name>
</gene>
<protein>
    <recommendedName>
        <fullName evidence="3">Helix-turn-helix domain-containing protein</fullName>
    </recommendedName>
</protein>
<reference evidence="1" key="1">
    <citation type="submission" date="2023-03" db="EMBL/GenBank/DDBJ databases">
        <authorList>
            <person name="Shen W."/>
            <person name="Cai J."/>
        </authorList>
    </citation>
    <scope>NUCLEOTIDE SEQUENCE</scope>
    <source>
        <strain evidence="1">P66-3</strain>
    </source>
</reference>
<accession>A0ABU3FCS4</accession>
<dbReference type="EMBL" id="JARQAJ010000009">
    <property type="protein sequence ID" value="MDT2760487.1"/>
    <property type="molecule type" value="Genomic_DNA"/>
</dbReference>
<proteinExistence type="predicted"/>
<dbReference type="Proteomes" id="UP001181046">
    <property type="component" value="Unassembled WGS sequence"/>
</dbReference>
<dbReference type="RefSeq" id="WP_311815362.1">
    <property type="nucleotide sequence ID" value="NZ_JARQAJ010000009.1"/>
</dbReference>
<sequence>MAKLQIDSLDLKDEAFAPLVVLITESVAEAFKLQEKRKELPQAMNKKQACEYLNIAYNTLVNVYIPNGLKVSLVGGVERIRKEACDEFMKQHEI</sequence>
<evidence type="ECO:0000313" key="1">
    <source>
        <dbReference type="EMBL" id="MDT2760487.1"/>
    </source>
</evidence>